<evidence type="ECO:0000256" key="1">
    <source>
        <dbReference type="ARBA" id="ARBA00010945"/>
    </source>
</evidence>
<keyword evidence="2" id="KW-0460">Magnesium</keyword>
<dbReference type="Pfam" id="PF11799">
    <property type="entry name" value="IMS_C"/>
    <property type="match status" value="1"/>
</dbReference>
<dbReference type="AlphaFoldDB" id="A0A9D1G0C9"/>
<dbReference type="InterPro" id="IPR050116">
    <property type="entry name" value="DNA_polymerase-Y"/>
</dbReference>
<keyword evidence="2" id="KW-0479">Metal-binding</keyword>
<dbReference type="CDD" id="cd03586">
    <property type="entry name" value="PolY_Pol_IV_kappa"/>
    <property type="match status" value="1"/>
</dbReference>
<evidence type="ECO:0000313" key="5">
    <source>
        <dbReference type="Proteomes" id="UP000824140"/>
    </source>
</evidence>
<dbReference type="GO" id="GO:0006261">
    <property type="term" value="P:DNA-templated DNA replication"/>
    <property type="evidence" value="ECO:0007669"/>
    <property type="project" value="UniProtKB-UniRule"/>
</dbReference>
<keyword evidence="2" id="KW-0239">DNA-directed DNA polymerase</keyword>
<feature type="domain" description="UmuC" evidence="3">
    <location>
        <begin position="5"/>
        <end position="187"/>
    </location>
</feature>
<reference evidence="4" key="2">
    <citation type="journal article" date="2021" name="PeerJ">
        <title>Extensive microbial diversity within the chicken gut microbiome revealed by metagenomics and culture.</title>
        <authorList>
            <person name="Gilroy R."/>
            <person name="Ravi A."/>
            <person name="Getino M."/>
            <person name="Pursley I."/>
            <person name="Horton D.L."/>
            <person name="Alikhan N.F."/>
            <person name="Baker D."/>
            <person name="Gharbi K."/>
            <person name="Hall N."/>
            <person name="Watson M."/>
            <person name="Adriaenssens E.M."/>
            <person name="Foster-Nyarko E."/>
            <person name="Jarju S."/>
            <person name="Secka A."/>
            <person name="Antonio M."/>
            <person name="Oren A."/>
            <person name="Chaudhuri R.R."/>
            <person name="La Ragione R."/>
            <person name="Hildebrand F."/>
            <person name="Pallen M.J."/>
        </authorList>
    </citation>
    <scope>NUCLEOTIDE SEQUENCE</scope>
    <source>
        <strain evidence="4">13766</strain>
    </source>
</reference>
<keyword evidence="2" id="KW-0227">DNA damage</keyword>
<keyword evidence="2" id="KW-0234">DNA repair</keyword>
<dbReference type="InterPro" id="IPR043128">
    <property type="entry name" value="Rev_trsase/Diguanyl_cyclase"/>
</dbReference>
<dbReference type="SUPFAM" id="SSF56672">
    <property type="entry name" value="DNA/RNA polymerases"/>
    <property type="match status" value="1"/>
</dbReference>
<feature type="site" description="Substrate discrimination" evidence="2">
    <location>
        <position position="14"/>
    </location>
</feature>
<dbReference type="InterPro" id="IPR017961">
    <property type="entry name" value="DNA_pol_Y-fam_little_finger"/>
</dbReference>
<dbReference type="GO" id="GO:0003684">
    <property type="term" value="F:damaged DNA binding"/>
    <property type="evidence" value="ECO:0007669"/>
    <property type="project" value="InterPro"/>
</dbReference>
<gene>
    <name evidence="2" type="primary">dinB</name>
    <name evidence="4" type="ORF">IAA84_05480</name>
</gene>
<comment type="catalytic activity">
    <reaction evidence="2">
        <text>DNA(n) + a 2'-deoxyribonucleoside 5'-triphosphate = DNA(n+1) + diphosphate</text>
        <dbReference type="Rhea" id="RHEA:22508"/>
        <dbReference type="Rhea" id="RHEA-COMP:17339"/>
        <dbReference type="Rhea" id="RHEA-COMP:17340"/>
        <dbReference type="ChEBI" id="CHEBI:33019"/>
        <dbReference type="ChEBI" id="CHEBI:61560"/>
        <dbReference type="ChEBI" id="CHEBI:173112"/>
        <dbReference type="EC" id="2.7.7.7"/>
    </reaction>
</comment>
<keyword evidence="2" id="KW-0963">Cytoplasm</keyword>
<organism evidence="4 5">
    <name type="scientific">Candidatus Alectryocaccomicrobium excrementavium</name>
    <dbReference type="NCBI Taxonomy" id="2840668"/>
    <lineage>
        <taxon>Bacteria</taxon>
        <taxon>Bacillati</taxon>
        <taxon>Bacillota</taxon>
        <taxon>Clostridia</taxon>
        <taxon>Candidatus Alectryocaccomicrobium</taxon>
    </lineage>
</organism>
<dbReference type="PANTHER" id="PTHR11076">
    <property type="entry name" value="DNA REPAIR POLYMERASE UMUC / TRANSFERASE FAMILY MEMBER"/>
    <property type="match status" value="1"/>
</dbReference>
<dbReference type="SUPFAM" id="SSF100879">
    <property type="entry name" value="Lesion bypass DNA polymerase (Y-family), little finger domain"/>
    <property type="match status" value="1"/>
</dbReference>
<accession>A0A9D1G0C9</accession>
<comment type="function">
    <text evidence="2">Poorly processive, error-prone DNA polymerase involved in untargeted mutagenesis. Copies undamaged DNA at stalled replication forks, which arise in vivo from mismatched or misaligned primer ends. These misaligned primers can be extended by PolIV. Exhibits no 3'-5' exonuclease (proofreading) activity. May be involved in translesional synthesis, in conjunction with the beta clamp from PolIII.</text>
</comment>
<dbReference type="Gene3D" id="3.30.70.270">
    <property type="match status" value="1"/>
</dbReference>
<dbReference type="GO" id="GO:0009432">
    <property type="term" value="P:SOS response"/>
    <property type="evidence" value="ECO:0007669"/>
    <property type="project" value="TreeGrafter"/>
</dbReference>
<comment type="caution">
    <text evidence="4">The sequence shown here is derived from an EMBL/GenBank/DDBJ whole genome shotgun (WGS) entry which is preliminary data.</text>
</comment>
<reference evidence="4" key="1">
    <citation type="submission" date="2020-10" db="EMBL/GenBank/DDBJ databases">
        <authorList>
            <person name="Gilroy R."/>
        </authorList>
    </citation>
    <scope>NUCLEOTIDE SEQUENCE</scope>
    <source>
        <strain evidence="4">13766</strain>
    </source>
</reference>
<evidence type="ECO:0000256" key="2">
    <source>
        <dbReference type="HAMAP-Rule" id="MF_01113"/>
    </source>
</evidence>
<dbReference type="Gene3D" id="3.30.1490.100">
    <property type="entry name" value="DNA polymerase, Y-family, little finger domain"/>
    <property type="match status" value="1"/>
</dbReference>
<sequence length="420" mass="46034">MPRVLLHSDANSYYASVECLYTPALRGKPMAVCGSAEERHGIVLAKSEAAKARGVQTGMAIWQAKKACPGLICVPPDYELYLHFSAKLRRIYESYTPLVEPFGLDECWLDITQPGMRLAEGERVAQELRQRIRRELGLTVSIGVAENKVFAKLASDLRKPDAVTVISAENFRSVAWPLPARDLLYVGPRTAEKLAHAGIRTIGGLALADTGMLEYRLGKNGVMLQAFALGLDRSPVRAGDAREAFRSIGNSATPPRDIQTPQEARWMLHLLADSVCERLRALGLRAGQVSVSLRDGDLAGHSCQKILAHATHGTGQIAQAACKLLEERLLPLLPYRSMGLHCGGLKPENAPVQLDFWGEEAARAERLDRALDSLRYRFGPAAIRRASSLADTGLSRVELTGQRVHPAAFLREGCVRYDQP</sequence>
<comment type="similarity">
    <text evidence="1 2">Belongs to the DNA polymerase type-Y family.</text>
</comment>
<keyword evidence="2" id="KW-0808">Transferase</keyword>
<dbReference type="PANTHER" id="PTHR11076:SF33">
    <property type="entry name" value="DNA POLYMERASE KAPPA"/>
    <property type="match status" value="1"/>
</dbReference>
<comment type="subcellular location">
    <subcellularLocation>
        <location evidence="2">Cytoplasm</location>
    </subcellularLocation>
</comment>
<comment type="subunit">
    <text evidence="2">Monomer.</text>
</comment>
<dbReference type="Pfam" id="PF00817">
    <property type="entry name" value="IMS"/>
    <property type="match status" value="1"/>
</dbReference>
<dbReference type="Proteomes" id="UP000824140">
    <property type="component" value="Unassembled WGS sequence"/>
</dbReference>
<keyword evidence="2" id="KW-0235">DNA replication</keyword>
<proteinExistence type="inferred from homology"/>
<dbReference type="PROSITE" id="PS50173">
    <property type="entry name" value="UMUC"/>
    <property type="match status" value="1"/>
</dbReference>
<protein>
    <recommendedName>
        <fullName evidence="2">DNA polymerase IV</fullName>
        <shortName evidence="2">Pol IV</shortName>
        <ecNumber evidence="2">2.7.7.7</ecNumber>
    </recommendedName>
</protein>
<keyword evidence="2" id="KW-0238">DNA-binding</keyword>
<comment type="cofactor">
    <cofactor evidence="2">
        <name>Mg(2+)</name>
        <dbReference type="ChEBI" id="CHEBI:18420"/>
    </cofactor>
    <text evidence="2">Binds 2 magnesium ions per subunit.</text>
</comment>
<feature type="binding site" evidence="2">
    <location>
        <position position="105"/>
    </location>
    <ligand>
        <name>Mg(2+)</name>
        <dbReference type="ChEBI" id="CHEBI:18420"/>
    </ligand>
</feature>
<feature type="active site" evidence="2">
    <location>
        <position position="106"/>
    </location>
</feature>
<feature type="binding site" evidence="2">
    <location>
        <position position="9"/>
    </location>
    <ligand>
        <name>Mg(2+)</name>
        <dbReference type="ChEBI" id="CHEBI:18420"/>
    </ligand>
</feature>
<dbReference type="HAMAP" id="MF_01113">
    <property type="entry name" value="DNApol_IV"/>
    <property type="match status" value="1"/>
</dbReference>
<dbReference type="GO" id="GO:0042276">
    <property type="term" value="P:error-prone translesion synthesis"/>
    <property type="evidence" value="ECO:0007669"/>
    <property type="project" value="TreeGrafter"/>
</dbReference>
<dbReference type="InterPro" id="IPR043502">
    <property type="entry name" value="DNA/RNA_pol_sf"/>
</dbReference>
<evidence type="ECO:0000313" key="4">
    <source>
        <dbReference type="EMBL" id="HIS92453.1"/>
    </source>
</evidence>
<dbReference type="GO" id="GO:0006281">
    <property type="term" value="P:DNA repair"/>
    <property type="evidence" value="ECO:0007669"/>
    <property type="project" value="UniProtKB-UniRule"/>
</dbReference>
<dbReference type="InterPro" id="IPR036775">
    <property type="entry name" value="DNA_pol_Y-fam_lit_finger_sf"/>
</dbReference>
<dbReference type="EC" id="2.7.7.7" evidence="2"/>
<keyword evidence="2" id="KW-0548">Nucleotidyltransferase</keyword>
<dbReference type="GO" id="GO:0003887">
    <property type="term" value="F:DNA-directed DNA polymerase activity"/>
    <property type="evidence" value="ECO:0007669"/>
    <property type="project" value="UniProtKB-UniRule"/>
</dbReference>
<name>A0A9D1G0C9_9FIRM</name>
<dbReference type="GO" id="GO:0005829">
    <property type="term" value="C:cytosol"/>
    <property type="evidence" value="ECO:0007669"/>
    <property type="project" value="TreeGrafter"/>
</dbReference>
<dbReference type="InterPro" id="IPR022880">
    <property type="entry name" value="DNApol_IV"/>
</dbReference>
<keyword evidence="2" id="KW-0515">Mutator protein</keyword>
<dbReference type="EMBL" id="DVJN01000108">
    <property type="protein sequence ID" value="HIS92453.1"/>
    <property type="molecule type" value="Genomic_DNA"/>
</dbReference>
<dbReference type="InterPro" id="IPR001126">
    <property type="entry name" value="UmuC"/>
</dbReference>
<dbReference type="Gene3D" id="3.40.1170.60">
    <property type="match status" value="1"/>
</dbReference>
<dbReference type="Gene3D" id="1.10.150.20">
    <property type="entry name" value="5' to 3' exonuclease, C-terminal subdomain"/>
    <property type="match status" value="1"/>
</dbReference>
<evidence type="ECO:0000259" key="3">
    <source>
        <dbReference type="PROSITE" id="PS50173"/>
    </source>
</evidence>
<dbReference type="GO" id="GO:0000287">
    <property type="term" value="F:magnesium ion binding"/>
    <property type="evidence" value="ECO:0007669"/>
    <property type="project" value="UniProtKB-UniRule"/>
</dbReference>